<dbReference type="InterPro" id="IPR001283">
    <property type="entry name" value="CRISP-related"/>
</dbReference>
<dbReference type="AlphaFoldDB" id="A0AA38VRR0"/>
<dbReference type="EMBL" id="JANBVN010000032">
    <property type="protein sequence ID" value="KAJ9160712.1"/>
    <property type="molecule type" value="Genomic_DNA"/>
</dbReference>
<feature type="signal peptide" evidence="1">
    <location>
        <begin position="1"/>
        <end position="20"/>
    </location>
</feature>
<dbReference type="PANTHER" id="PTHR10334">
    <property type="entry name" value="CYSTEINE-RICH SECRETORY PROTEIN-RELATED"/>
    <property type="match status" value="1"/>
</dbReference>
<dbReference type="SUPFAM" id="SSF55797">
    <property type="entry name" value="PR-1-like"/>
    <property type="match status" value="1"/>
</dbReference>
<accession>A0AA38VRR0</accession>
<keyword evidence="1" id="KW-0732">Signal</keyword>
<dbReference type="PRINTS" id="PR00837">
    <property type="entry name" value="V5TPXLIKE"/>
</dbReference>
<sequence>MRFSVASALTAALCIVSASARLLADQQQGIDIQNKGRQAKGLPYLTWDTKLVASAQQCANKIASTGNFAHCQSAENLYAQYGSTAPPLAAAAQAWMNEAPSYHGEVIPQGDFSAYGHYTQSMWKSTQKVGMAIAKGSNGWTYVVAHYDPAGNVVGQKPY</sequence>
<dbReference type="Pfam" id="PF00188">
    <property type="entry name" value="CAP"/>
    <property type="match status" value="1"/>
</dbReference>
<gene>
    <name evidence="3" type="ORF">NKR19_g3024</name>
</gene>
<organism evidence="3 4">
    <name type="scientific">Coniochaeta hoffmannii</name>
    <dbReference type="NCBI Taxonomy" id="91930"/>
    <lineage>
        <taxon>Eukaryota</taxon>
        <taxon>Fungi</taxon>
        <taxon>Dikarya</taxon>
        <taxon>Ascomycota</taxon>
        <taxon>Pezizomycotina</taxon>
        <taxon>Sordariomycetes</taxon>
        <taxon>Sordariomycetidae</taxon>
        <taxon>Coniochaetales</taxon>
        <taxon>Coniochaetaceae</taxon>
        <taxon>Coniochaeta</taxon>
    </lineage>
</organism>
<dbReference type="InterPro" id="IPR014044">
    <property type="entry name" value="CAP_dom"/>
</dbReference>
<protein>
    <submittedName>
        <fullName evidence="3">PR-1-like protein</fullName>
    </submittedName>
</protein>
<feature type="domain" description="SCP" evidence="2">
    <location>
        <begin position="24"/>
        <end position="155"/>
    </location>
</feature>
<evidence type="ECO:0000259" key="2">
    <source>
        <dbReference type="SMART" id="SM00198"/>
    </source>
</evidence>
<dbReference type="Gene3D" id="3.40.33.10">
    <property type="entry name" value="CAP"/>
    <property type="match status" value="1"/>
</dbReference>
<feature type="chain" id="PRO_5041263708" evidence="1">
    <location>
        <begin position="21"/>
        <end position="159"/>
    </location>
</feature>
<comment type="caution">
    <text evidence="3">The sequence shown here is derived from an EMBL/GenBank/DDBJ whole genome shotgun (WGS) entry which is preliminary data.</text>
</comment>
<reference evidence="3" key="1">
    <citation type="submission" date="2022-07" db="EMBL/GenBank/DDBJ databases">
        <title>Fungi with potential for degradation of polypropylene.</title>
        <authorList>
            <person name="Gostincar C."/>
        </authorList>
    </citation>
    <scope>NUCLEOTIDE SEQUENCE</scope>
    <source>
        <strain evidence="3">EXF-13287</strain>
    </source>
</reference>
<evidence type="ECO:0000313" key="3">
    <source>
        <dbReference type="EMBL" id="KAJ9160712.1"/>
    </source>
</evidence>
<dbReference type="InterPro" id="IPR035940">
    <property type="entry name" value="CAP_sf"/>
</dbReference>
<proteinExistence type="predicted"/>
<evidence type="ECO:0000256" key="1">
    <source>
        <dbReference type="SAM" id="SignalP"/>
    </source>
</evidence>
<evidence type="ECO:0000313" key="4">
    <source>
        <dbReference type="Proteomes" id="UP001174691"/>
    </source>
</evidence>
<dbReference type="Proteomes" id="UP001174691">
    <property type="component" value="Unassembled WGS sequence"/>
</dbReference>
<keyword evidence="4" id="KW-1185">Reference proteome</keyword>
<name>A0AA38VRR0_9PEZI</name>
<dbReference type="SMART" id="SM00198">
    <property type="entry name" value="SCP"/>
    <property type="match status" value="1"/>
</dbReference>